<feature type="compositionally biased region" description="Polar residues" evidence="1">
    <location>
        <begin position="29"/>
        <end position="45"/>
    </location>
</feature>
<evidence type="ECO:0000313" key="2">
    <source>
        <dbReference type="EMBL" id="KXT07516.1"/>
    </source>
</evidence>
<feature type="compositionally biased region" description="Polar residues" evidence="1">
    <location>
        <begin position="682"/>
        <end position="704"/>
    </location>
</feature>
<accession>A0A139HYH8</accession>
<feature type="compositionally biased region" description="Polar residues" evidence="1">
    <location>
        <begin position="453"/>
        <end position="470"/>
    </location>
</feature>
<name>A0A139HYH8_9PEZI</name>
<feature type="compositionally biased region" description="Basic and acidic residues" evidence="1">
    <location>
        <begin position="963"/>
        <end position="976"/>
    </location>
</feature>
<comment type="caution">
    <text evidence="2">The sequence shown here is derived from an EMBL/GenBank/DDBJ whole genome shotgun (WGS) entry which is preliminary data.</text>
</comment>
<feature type="region of interest" description="Disordered" evidence="1">
    <location>
        <begin position="827"/>
        <end position="888"/>
    </location>
</feature>
<feature type="compositionally biased region" description="Polar residues" evidence="1">
    <location>
        <begin position="276"/>
        <end position="295"/>
    </location>
</feature>
<feature type="compositionally biased region" description="Basic and acidic residues" evidence="1">
    <location>
        <begin position="827"/>
        <end position="852"/>
    </location>
</feature>
<feature type="compositionally biased region" description="Basic and acidic residues" evidence="1">
    <location>
        <begin position="414"/>
        <end position="424"/>
    </location>
</feature>
<evidence type="ECO:0000313" key="3">
    <source>
        <dbReference type="Proteomes" id="UP000073492"/>
    </source>
</evidence>
<feature type="region of interest" description="Disordered" evidence="1">
    <location>
        <begin position="927"/>
        <end position="978"/>
    </location>
</feature>
<feature type="region of interest" description="Disordered" evidence="1">
    <location>
        <begin position="374"/>
        <end position="513"/>
    </location>
</feature>
<dbReference type="AlphaFoldDB" id="A0A139HYH8"/>
<dbReference type="Proteomes" id="UP000073492">
    <property type="component" value="Unassembled WGS sequence"/>
</dbReference>
<feature type="region of interest" description="Disordered" evidence="1">
    <location>
        <begin position="742"/>
        <end position="802"/>
    </location>
</feature>
<feature type="region of interest" description="Disordered" evidence="1">
    <location>
        <begin position="648"/>
        <end position="723"/>
    </location>
</feature>
<dbReference type="EMBL" id="LFZO01000543">
    <property type="protein sequence ID" value="KXT07516.1"/>
    <property type="molecule type" value="Genomic_DNA"/>
</dbReference>
<reference evidence="2 3" key="1">
    <citation type="submission" date="2015-07" db="EMBL/GenBank/DDBJ databases">
        <title>Comparative genomics of the Sigatoka disease complex on banana suggests a link between parallel evolutionary changes in Pseudocercospora fijiensis and Pseudocercospora eumusae and increased virulence on the banana host.</title>
        <authorList>
            <person name="Chang T.-C."/>
            <person name="Salvucci A."/>
            <person name="Crous P.W."/>
            <person name="Stergiopoulos I."/>
        </authorList>
    </citation>
    <scope>NUCLEOTIDE SEQUENCE [LARGE SCALE GENOMIC DNA]</scope>
    <source>
        <strain evidence="2 3">CBS 116634</strain>
    </source>
</reference>
<proteinExistence type="predicted"/>
<feature type="region of interest" description="Disordered" evidence="1">
    <location>
        <begin position="526"/>
        <end position="572"/>
    </location>
</feature>
<gene>
    <name evidence="2" type="ORF">AC579_191</name>
</gene>
<feature type="region of interest" description="Disordered" evidence="1">
    <location>
        <begin position="1"/>
        <end position="137"/>
    </location>
</feature>
<feature type="compositionally biased region" description="Basic and acidic residues" evidence="1">
    <location>
        <begin position="745"/>
        <end position="755"/>
    </location>
</feature>
<feature type="compositionally biased region" description="Polar residues" evidence="1">
    <location>
        <begin position="535"/>
        <end position="544"/>
    </location>
</feature>
<feature type="compositionally biased region" description="Basic and acidic residues" evidence="1">
    <location>
        <begin position="786"/>
        <end position="800"/>
    </location>
</feature>
<organism evidence="2 3">
    <name type="scientific">Pseudocercospora musae</name>
    <dbReference type="NCBI Taxonomy" id="113226"/>
    <lineage>
        <taxon>Eukaryota</taxon>
        <taxon>Fungi</taxon>
        <taxon>Dikarya</taxon>
        <taxon>Ascomycota</taxon>
        <taxon>Pezizomycotina</taxon>
        <taxon>Dothideomycetes</taxon>
        <taxon>Dothideomycetidae</taxon>
        <taxon>Mycosphaerellales</taxon>
        <taxon>Mycosphaerellaceae</taxon>
        <taxon>Pseudocercospora</taxon>
    </lineage>
</organism>
<keyword evidence="3" id="KW-1185">Reference proteome</keyword>
<feature type="compositionally biased region" description="Basic and acidic residues" evidence="1">
    <location>
        <begin position="663"/>
        <end position="681"/>
    </location>
</feature>
<feature type="compositionally biased region" description="Polar residues" evidence="1">
    <location>
        <begin position="384"/>
        <end position="405"/>
    </location>
</feature>
<protein>
    <submittedName>
        <fullName evidence="2">Uncharacterized protein</fullName>
    </submittedName>
</protein>
<evidence type="ECO:0000256" key="1">
    <source>
        <dbReference type="SAM" id="MobiDB-lite"/>
    </source>
</evidence>
<feature type="region of interest" description="Disordered" evidence="1">
    <location>
        <begin position="270"/>
        <end position="340"/>
    </location>
</feature>
<feature type="compositionally biased region" description="Low complexity" evidence="1">
    <location>
        <begin position="296"/>
        <end position="306"/>
    </location>
</feature>
<sequence length="1010" mass="110634">MMEKKSQRSSQSQDSDEWETFPKAVGATYTRTAPANATMTPTSLFDQAMEASASRPVLQRRESWQTLSESPEDDAAPLSEAPGNIEVLAPRELGRNNPWRNQRSPTVEEVEDEGLPPRNLGQEQSNAARLEEGRSSLQQDDLAQHIEVTRQQDETDSASSAEVEQFLAALRTALIDPTGGAPLLRAITAALASNPERSNPDGEDLSLLLDAAPMPPGSSPAWMHRVARLIRSVMANGVSTDPVSHAGSSAQNGPKRQARVNNLRAEAESWHPQAIASENTAKPQTGPFNSDGQEPSSSSSTSCQTSDKAAGKRPEIQQSEESHGARDHHDKDVPDPLSVQPWRRKLSEAQYKYELHHGRPRANGSDAYSTFAAPTSAWKAKQKPAQSVKSSRSAMQAKRSVSATGNPLAGSIDGRVEYGQERKSRSSSTCSIPGQADLRRRNVGQETEDLKLQLNSGTSTANKYRSQQPGASDHRVLAATMGAPAAVQRPRESTRHARQQSTHAHAPFTNGIHNKHQVAAAPRYARPDPFALGSGPTTRNNRQTYGDRHPQTRSVPMPPVRPKRQTPSNFRPRAGLVESRRDAHRPIWERLGQQQNKGHAMYAKNDGTDEGVVISISLRKRAMKTDQDDTDAKHNARLQDMITASNWSIRARVAEPPRQQARSQDERRTPEPSGRGAEKSNQDSIALEQSASAAQTTEGSQNLPTEPRRAPPAVPSTIAGPSTATEYTPELMASASGILFTSRNDSNEARPDSTPKDAVPTEVDIEETTRRDEVEIAAESSSPEADTQKVPEAGKPRKDSVLMSSVRNAMSALKKFPSKMTGMKDLDWTARRESAKQTSRRSLDSLLERPDVADLEDEADGPSSRAGRLYVSRSHDSQPLRLGDIGRGVAPKPMPAIASVSVPETAQVPARRVLSSAFRRHFRRRVPQPMMSSMLTPHTEEEEQQNQRAPSPAPEEDVVELPATDRDGHVQRRSQDSIRVWNEGGATWLHAQDYVEQASSQQEHQLQGQD</sequence>
<feature type="compositionally biased region" description="Basic and acidic residues" evidence="1">
    <location>
        <begin position="309"/>
        <end position="334"/>
    </location>
</feature>